<keyword evidence="1" id="KW-0472">Membrane</keyword>
<dbReference type="OrthoDB" id="7986954at2759"/>
<gene>
    <name evidence="2" type="ORF">HERILL_LOCUS3119</name>
</gene>
<organism evidence="2 3">
    <name type="scientific">Hermetia illucens</name>
    <name type="common">Black soldier fly</name>
    <dbReference type="NCBI Taxonomy" id="343691"/>
    <lineage>
        <taxon>Eukaryota</taxon>
        <taxon>Metazoa</taxon>
        <taxon>Ecdysozoa</taxon>
        <taxon>Arthropoda</taxon>
        <taxon>Hexapoda</taxon>
        <taxon>Insecta</taxon>
        <taxon>Pterygota</taxon>
        <taxon>Neoptera</taxon>
        <taxon>Endopterygota</taxon>
        <taxon>Diptera</taxon>
        <taxon>Brachycera</taxon>
        <taxon>Stratiomyomorpha</taxon>
        <taxon>Stratiomyidae</taxon>
        <taxon>Hermetiinae</taxon>
        <taxon>Hermetia</taxon>
    </lineage>
</organism>
<evidence type="ECO:0000313" key="3">
    <source>
        <dbReference type="Proteomes" id="UP000594454"/>
    </source>
</evidence>
<sequence>MKIEIDAGIGTAKSVSLKALSEAVTMFWVLAVLLFVTGGLASRCTLFYEPSYPLIFLQKFGSNNTFISTEGVQLHFDDGLPVTAYCPTNFKNLEIKGPRTYEDDYKLRFLKQITFSCEDSHVMLDKSELQNDGNLSCPETSQYYERYVPACKYEGLAFGFFIGEQAVVFAEVCYNLEFLQPSFLHYVAGDRSTILENQPTQNVANVTFDFGIFIDDSNLEDEKRYLSAELKYSIPEFAAAVKYELDEFIPLKKSLGILGYYTNDFRSVNVIPWWKPLKFGNWKSVEEAIEAISRDETYDIFAGTSGVVNYPTIDGVASTGVLSFPAVAHDRNLPKYVWNYIRKRNHPDEGVVVIGVNTPFVASSKEVILVPFSNVDVCFLNNDRFFPAIFTQEFGSKNIIISTRGGEVSWDDRTTVNGYCWGTLKYGFYNGTDHVSNSLEMFPLAHVVFSCIDSRVTLGAVELGSDQWLGCFSASKYFVTRVPGCEFQDLAYGFLVEHRPVVLALVCYNAELERPSFLHYVAGARSTILEWQQFDNLANLPIPYSQVFINDINLDTEQRSLSEAIQDLIPEYETAGQYELDEFIPLKQSLGVFGSYVNDFRIVNVIPWWTSLKLGNWRLIEKAIEAISKTERYEIFSGTSGVVTFPRNEGKNHTTNITLDFGKVGPVGAVRDTVPERE</sequence>
<dbReference type="InParanoid" id="A0A7R8YRX0"/>
<reference evidence="2 3" key="1">
    <citation type="submission" date="2020-11" db="EMBL/GenBank/DDBJ databases">
        <authorList>
            <person name="Wallbank WR R."/>
            <person name="Pardo Diaz C."/>
            <person name="Kozak K."/>
            <person name="Martin S."/>
            <person name="Jiggins C."/>
            <person name="Moest M."/>
            <person name="Warren A I."/>
            <person name="Generalovic N T."/>
            <person name="Byers J.R.P. K."/>
            <person name="Montejo-Kovacevich G."/>
            <person name="Yen C E."/>
        </authorList>
    </citation>
    <scope>NUCLEOTIDE SEQUENCE [LARGE SCALE GENOMIC DNA]</scope>
</reference>
<evidence type="ECO:0000256" key="1">
    <source>
        <dbReference type="SAM" id="Phobius"/>
    </source>
</evidence>
<dbReference type="EMBL" id="LR899009">
    <property type="protein sequence ID" value="CAD7079934.1"/>
    <property type="molecule type" value="Genomic_DNA"/>
</dbReference>
<accession>A0A7R8YRX0</accession>
<dbReference type="AlphaFoldDB" id="A0A7R8YRX0"/>
<proteinExistence type="predicted"/>
<keyword evidence="1" id="KW-0812">Transmembrane</keyword>
<protein>
    <submittedName>
        <fullName evidence="2">Uncharacterized protein</fullName>
    </submittedName>
</protein>
<dbReference type="InterPro" id="IPR044925">
    <property type="entry name" value="His-Me_finger_sf"/>
</dbReference>
<dbReference type="SUPFAM" id="SSF54060">
    <property type="entry name" value="His-Me finger endonucleases"/>
    <property type="match status" value="1"/>
</dbReference>
<keyword evidence="3" id="KW-1185">Reference proteome</keyword>
<keyword evidence="1" id="KW-1133">Transmembrane helix</keyword>
<feature type="transmembrane region" description="Helical" evidence="1">
    <location>
        <begin position="20"/>
        <end position="41"/>
    </location>
</feature>
<evidence type="ECO:0000313" key="2">
    <source>
        <dbReference type="EMBL" id="CAD7079934.1"/>
    </source>
</evidence>
<name>A0A7R8YRX0_HERIL</name>
<dbReference type="Proteomes" id="UP000594454">
    <property type="component" value="Chromosome 1"/>
</dbReference>